<comment type="caution">
    <text evidence="2">The sequence shown here is derived from an EMBL/GenBank/DDBJ whole genome shotgun (WGS) entry which is preliminary data.</text>
</comment>
<keyword evidence="3" id="KW-1185">Reference proteome</keyword>
<dbReference type="Proteomes" id="UP000701801">
    <property type="component" value="Unassembled WGS sequence"/>
</dbReference>
<evidence type="ECO:0000313" key="2">
    <source>
        <dbReference type="EMBL" id="CAG8976458.1"/>
    </source>
</evidence>
<feature type="region of interest" description="Disordered" evidence="1">
    <location>
        <begin position="31"/>
        <end position="55"/>
    </location>
</feature>
<organism evidence="2 3">
    <name type="scientific">Hymenoscyphus albidus</name>
    <dbReference type="NCBI Taxonomy" id="595503"/>
    <lineage>
        <taxon>Eukaryota</taxon>
        <taxon>Fungi</taxon>
        <taxon>Dikarya</taxon>
        <taxon>Ascomycota</taxon>
        <taxon>Pezizomycotina</taxon>
        <taxon>Leotiomycetes</taxon>
        <taxon>Helotiales</taxon>
        <taxon>Helotiaceae</taxon>
        <taxon>Hymenoscyphus</taxon>
    </lineage>
</organism>
<evidence type="ECO:0000256" key="1">
    <source>
        <dbReference type="SAM" id="MobiDB-lite"/>
    </source>
</evidence>
<accession>A0A9N9LMK0</accession>
<dbReference type="AlphaFoldDB" id="A0A9N9LMK0"/>
<evidence type="ECO:0000313" key="3">
    <source>
        <dbReference type="Proteomes" id="UP000701801"/>
    </source>
</evidence>
<sequence>MELHRKYNLVLSSSSKTLTTYHLILTTEFDTRDRRTHRQSETTEENPEPNLSIGYEVDNLNLGYDV</sequence>
<dbReference type="EMBL" id="CAJVRM010000178">
    <property type="protein sequence ID" value="CAG8976458.1"/>
    <property type="molecule type" value="Genomic_DNA"/>
</dbReference>
<gene>
    <name evidence="2" type="ORF">HYALB_00008048</name>
</gene>
<proteinExistence type="predicted"/>
<protein>
    <submittedName>
        <fullName evidence="2">Uncharacterized protein</fullName>
    </submittedName>
</protein>
<name>A0A9N9LMK0_9HELO</name>
<reference evidence="2" key="1">
    <citation type="submission" date="2021-07" db="EMBL/GenBank/DDBJ databases">
        <authorList>
            <person name="Durling M."/>
        </authorList>
    </citation>
    <scope>NUCLEOTIDE SEQUENCE</scope>
</reference>
<feature type="compositionally biased region" description="Basic and acidic residues" evidence="1">
    <location>
        <begin position="31"/>
        <end position="41"/>
    </location>
</feature>